<dbReference type="EMBL" id="JAXIOK010000005">
    <property type="protein sequence ID" value="KAK4770932.1"/>
    <property type="molecule type" value="Genomic_DNA"/>
</dbReference>
<keyword evidence="2" id="KW-1185">Reference proteome</keyword>
<proteinExistence type="predicted"/>
<name>A0AAN7KXL7_9MYRT</name>
<organism evidence="1 2">
    <name type="scientific">Trapa incisa</name>
    <dbReference type="NCBI Taxonomy" id="236973"/>
    <lineage>
        <taxon>Eukaryota</taxon>
        <taxon>Viridiplantae</taxon>
        <taxon>Streptophyta</taxon>
        <taxon>Embryophyta</taxon>
        <taxon>Tracheophyta</taxon>
        <taxon>Spermatophyta</taxon>
        <taxon>Magnoliopsida</taxon>
        <taxon>eudicotyledons</taxon>
        <taxon>Gunneridae</taxon>
        <taxon>Pentapetalae</taxon>
        <taxon>rosids</taxon>
        <taxon>malvids</taxon>
        <taxon>Myrtales</taxon>
        <taxon>Lythraceae</taxon>
        <taxon>Trapa</taxon>
    </lineage>
</organism>
<dbReference type="Proteomes" id="UP001345219">
    <property type="component" value="Chromosome 24"/>
</dbReference>
<evidence type="ECO:0000313" key="1">
    <source>
        <dbReference type="EMBL" id="KAK4770932.1"/>
    </source>
</evidence>
<protein>
    <submittedName>
        <fullName evidence="1">Uncharacterized protein</fullName>
    </submittedName>
</protein>
<dbReference type="AlphaFoldDB" id="A0AAN7KXL7"/>
<sequence>MHLEDRQLQPHTTKVQITRESIPFICKQELKLRTTKKDPSTRKTKSSFWKFSSGHRNAVSIKVLTKAQFINELLATEHNSLCLCNLFLMHFHNSLIKPSTQSHLHLFGHIFSQRIYPKISSLLVDEEIASRGNSISYSYFMRQISQVF</sequence>
<comment type="caution">
    <text evidence="1">The sequence shown here is derived from an EMBL/GenBank/DDBJ whole genome shotgun (WGS) entry which is preliminary data.</text>
</comment>
<evidence type="ECO:0000313" key="2">
    <source>
        <dbReference type="Proteomes" id="UP001345219"/>
    </source>
</evidence>
<reference evidence="1 2" key="1">
    <citation type="journal article" date="2023" name="Hortic Res">
        <title>Pangenome of water caltrop reveals structural variations and asymmetric subgenome divergence after allopolyploidization.</title>
        <authorList>
            <person name="Zhang X."/>
            <person name="Chen Y."/>
            <person name="Wang L."/>
            <person name="Yuan Y."/>
            <person name="Fang M."/>
            <person name="Shi L."/>
            <person name="Lu R."/>
            <person name="Comes H.P."/>
            <person name="Ma Y."/>
            <person name="Chen Y."/>
            <person name="Huang G."/>
            <person name="Zhou Y."/>
            <person name="Zheng Z."/>
            <person name="Qiu Y."/>
        </authorList>
    </citation>
    <scope>NUCLEOTIDE SEQUENCE [LARGE SCALE GENOMIC DNA]</scope>
    <source>
        <tissue evidence="1">Roots</tissue>
    </source>
</reference>
<accession>A0AAN7KXL7</accession>
<gene>
    <name evidence="1" type="ORF">SAY87_031464</name>
</gene>